<evidence type="ECO:0000256" key="6">
    <source>
        <dbReference type="ARBA" id="ARBA00023136"/>
    </source>
</evidence>
<feature type="compositionally biased region" description="Basic and acidic residues" evidence="9">
    <location>
        <begin position="345"/>
        <end position="362"/>
    </location>
</feature>
<reference evidence="13" key="1">
    <citation type="submission" date="2025-08" db="UniProtKB">
        <authorList>
            <consortium name="RefSeq"/>
        </authorList>
    </citation>
    <scope>IDENTIFICATION</scope>
</reference>
<dbReference type="PANTHER" id="PTHR24248">
    <property type="entry name" value="ADRENERGIC RECEPTOR-RELATED G-PROTEIN COUPLED RECEPTOR"/>
    <property type="match status" value="1"/>
</dbReference>
<keyword evidence="6 10" id="KW-0472">Membrane</keyword>
<feature type="compositionally biased region" description="Polar residues" evidence="9">
    <location>
        <begin position="319"/>
        <end position="337"/>
    </location>
</feature>
<evidence type="ECO:0000256" key="4">
    <source>
        <dbReference type="ARBA" id="ARBA00022989"/>
    </source>
</evidence>
<evidence type="ECO:0000256" key="5">
    <source>
        <dbReference type="ARBA" id="ARBA00023040"/>
    </source>
</evidence>
<dbReference type="CDD" id="cd00637">
    <property type="entry name" value="7tm_classA_rhodopsin-like"/>
    <property type="match status" value="1"/>
</dbReference>
<dbReference type="SMART" id="SM01381">
    <property type="entry name" value="7TM_GPCR_Srsx"/>
    <property type="match status" value="1"/>
</dbReference>
<evidence type="ECO:0000259" key="11">
    <source>
        <dbReference type="PROSITE" id="PS50262"/>
    </source>
</evidence>
<keyword evidence="12" id="KW-1185">Reference proteome</keyword>
<evidence type="ECO:0000256" key="8">
    <source>
        <dbReference type="ARBA" id="ARBA00023224"/>
    </source>
</evidence>
<dbReference type="Pfam" id="PF00001">
    <property type="entry name" value="7tm_1"/>
    <property type="match status" value="1"/>
</dbReference>
<gene>
    <name evidence="13" type="primary">LOC115826492</name>
</gene>
<feature type="transmembrane region" description="Helical" evidence="10">
    <location>
        <begin position="455"/>
        <end position="475"/>
    </location>
</feature>
<evidence type="ECO:0000256" key="2">
    <source>
        <dbReference type="ARBA" id="ARBA00022475"/>
    </source>
</evidence>
<evidence type="ECO:0000256" key="1">
    <source>
        <dbReference type="ARBA" id="ARBA00004651"/>
    </source>
</evidence>
<dbReference type="InParanoid" id="A0A6J2WPJ6"/>
<feature type="transmembrane region" description="Helical" evidence="10">
    <location>
        <begin position="96"/>
        <end position="122"/>
    </location>
</feature>
<feature type="transmembrane region" description="Helical" evidence="10">
    <location>
        <begin position="188"/>
        <end position="215"/>
    </location>
</feature>
<feature type="domain" description="G-protein coupled receptors family 1 profile" evidence="11">
    <location>
        <begin position="43"/>
        <end position="472"/>
    </location>
</feature>
<feature type="transmembrane region" description="Helical" evidence="10">
    <location>
        <begin position="20"/>
        <end position="52"/>
    </location>
</feature>
<feature type="compositionally biased region" description="Basic and acidic residues" evidence="9">
    <location>
        <begin position="234"/>
        <end position="262"/>
    </location>
</feature>
<protein>
    <submittedName>
        <fullName evidence="13">Uncharacterized protein LOC115826492</fullName>
    </submittedName>
</protein>
<keyword evidence="8" id="KW-0807">Transducer</keyword>
<dbReference type="RefSeq" id="XP_030646253.1">
    <property type="nucleotide sequence ID" value="XM_030790393.1"/>
</dbReference>
<evidence type="ECO:0000256" key="7">
    <source>
        <dbReference type="ARBA" id="ARBA00023170"/>
    </source>
</evidence>
<dbReference type="GO" id="GO:0071881">
    <property type="term" value="P:adenylate cyclase-inhibiting adrenergic receptor signaling pathway"/>
    <property type="evidence" value="ECO:0007669"/>
    <property type="project" value="UniProtKB-ARBA"/>
</dbReference>
<feature type="transmembrane region" description="Helical" evidence="10">
    <location>
        <begin position="64"/>
        <end position="90"/>
    </location>
</feature>
<evidence type="ECO:0000313" key="13">
    <source>
        <dbReference type="RefSeq" id="XP_030646253.1"/>
    </source>
</evidence>
<dbReference type="OrthoDB" id="2105199at2759"/>
<accession>A0A6J2WPJ6</accession>
<keyword evidence="7" id="KW-0675">Receptor</keyword>
<dbReference type="PROSITE" id="PS50262">
    <property type="entry name" value="G_PROTEIN_RECEP_F1_2"/>
    <property type="match status" value="1"/>
</dbReference>
<dbReference type="InterPro" id="IPR017452">
    <property type="entry name" value="GPCR_Rhodpsn_7TM"/>
</dbReference>
<dbReference type="AlphaFoldDB" id="A0A6J2WPJ6"/>
<keyword evidence="3 10" id="KW-0812">Transmembrane</keyword>
<feature type="transmembrane region" description="Helical" evidence="10">
    <location>
        <begin position="143"/>
        <end position="165"/>
    </location>
</feature>
<dbReference type="InterPro" id="IPR000276">
    <property type="entry name" value="GPCR_Rhodpsn"/>
</dbReference>
<organism evidence="12 13">
    <name type="scientific">Chanos chanos</name>
    <name type="common">Milkfish</name>
    <name type="synonym">Mugil chanos</name>
    <dbReference type="NCBI Taxonomy" id="29144"/>
    <lineage>
        <taxon>Eukaryota</taxon>
        <taxon>Metazoa</taxon>
        <taxon>Chordata</taxon>
        <taxon>Craniata</taxon>
        <taxon>Vertebrata</taxon>
        <taxon>Euteleostomi</taxon>
        <taxon>Actinopterygii</taxon>
        <taxon>Neopterygii</taxon>
        <taxon>Teleostei</taxon>
        <taxon>Ostariophysi</taxon>
        <taxon>Gonorynchiformes</taxon>
        <taxon>Chanidae</taxon>
        <taxon>Chanos</taxon>
    </lineage>
</organism>
<evidence type="ECO:0000256" key="9">
    <source>
        <dbReference type="SAM" id="MobiDB-lite"/>
    </source>
</evidence>
<dbReference type="SUPFAM" id="SSF81321">
    <property type="entry name" value="Family A G protein-coupled receptor-like"/>
    <property type="match status" value="1"/>
</dbReference>
<evidence type="ECO:0000313" key="12">
    <source>
        <dbReference type="Proteomes" id="UP000504632"/>
    </source>
</evidence>
<keyword evidence="4 10" id="KW-1133">Transmembrane helix</keyword>
<proteinExistence type="predicted"/>
<dbReference type="GO" id="GO:0005886">
    <property type="term" value="C:plasma membrane"/>
    <property type="evidence" value="ECO:0007669"/>
    <property type="project" value="UniProtKB-SubCell"/>
</dbReference>
<dbReference type="Proteomes" id="UP000504632">
    <property type="component" value="Chromosome 1"/>
</dbReference>
<keyword evidence="2" id="KW-1003">Cell membrane</keyword>
<keyword evidence="5" id="KW-0297">G-protein coupled receptor</keyword>
<feature type="region of interest" description="Disordered" evidence="9">
    <location>
        <begin position="234"/>
        <end position="384"/>
    </location>
</feature>
<dbReference type="GeneID" id="115826492"/>
<evidence type="ECO:0000256" key="3">
    <source>
        <dbReference type="ARBA" id="ARBA00022692"/>
    </source>
</evidence>
<evidence type="ECO:0000256" key="10">
    <source>
        <dbReference type="SAM" id="Phobius"/>
    </source>
</evidence>
<sequence>MNGNFTNVLGNTSIHLWQNSITVAFIVVNCTVLFLTLIIGIAANLFVAWAVYNQKSLRTSNNALLVNLAVIDLLRCATDCPLLLVIILGGRNGGDIWIILCNGQVISFSLSCCVQLLTLACISAERYQAIAHPFKTSERRKRIMTWIPLTWTISILISVLCVLFAKDSPVYVRCKRVDVDTLKSYDTFGLYVLIPVWSICLVIIICFYTRIFFLVKAHSRKVFDKGTFISPGEKRENEKKMEEEQTKEKVKCEPEITTKPDDSQLVPEATETTDNGKMTPGDSNVPCCSDTAEKNRDATSEPIKTTDVVKPGQTEHLLSASNQNRDSSQMNSNTNAPQLIDLEGDDGKGTPQTKEDNAKVEELSPLPAGETRPSASPAENADQNEEVVGAVCMMPSLANRERGIKNKESKLAKRSGYIILTFLLFWIPLIATVLLNFFIHTNADPISKLTRELEILSVSLCCMTSVTNPIIYAAVNPQFQNEFHNLKTRCKALWTKT</sequence>
<feature type="transmembrane region" description="Helical" evidence="10">
    <location>
        <begin position="417"/>
        <end position="439"/>
    </location>
</feature>
<dbReference type="PRINTS" id="PR00237">
    <property type="entry name" value="GPCRRHODOPSN"/>
</dbReference>
<comment type="subcellular location">
    <subcellularLocation>
        <location evidence="1">Cell membrane</location>
        <topology evidence="1">Multi-pass membrane protein</topology>
    </subcellularLocation>
</comment>
<dbReference type="Gene3D" id="1.20.1070.10">
    <property type="entry name" value="Rhodopsin 7-helix transmembrane proteins"/>
    <property type="match status" value="2"/>
</dbReference>
<dbReference type="GO" id="GO:0004938">
    <property type="term" value="F:alpha2-adrenergic receptor activity"/>
    <property type="evidence" value="ECO:0007669"/>
    <property type="project" value="UniProtKB-ARBA"/>
</dbReference>
<name>A0A6J2WPJ6_CHACN</name>